<comment type="caution">
    <text evidence="6">The sequence shown here is derived from an EMBL/GenBank/DDBJ whole genome shotgun (WGS) entry which is preliminary data.</text>
</comment>
<accession>A0A420HJH5</accession>
<organism evidence="6 7">
    <name type="scientific">Golovinomyces cichoracearum</name>
    <dbReference type="NCBI Taxonomy" id="62708"/>
    <lineage>
        <taxon>Eukaryota</taxon>
        <taxon>Fungi</taxon>
        <taxon>Dikarya</taxon>
        <taxon>Ascomycota</taxon>
        <taxon>Pezizomycotina</taxon>
        <taxon>Leotiomycetes</taxon>
        <taxon>Erysiphales</taxon>
        <taxon>Erysiphaceae</taxon>
        <taxon>Golovinomyces</taxon>
    </lineage>
</organism>
<dbReference type="InterPro" id="IPR041677">
    <property type="entry name" value="DNA2/NAM7_AAA_11"/>
</dbReference>
<dbReference type="InterPro" id="IPR057373">
    <property type="entry name" value="ZNFX1"/>
</dbReference>
<feature type="domain" description="ZNFX1" evidence="5">
    <location>
        <begin position="149"/>
        <end position="262"/>
    </location>
</feature>
<evidence type="ECO:0000256" key="1">
    <source>
        <dbReference type="ARBA" id="ARBA00022806"/>
    </source>
</evidence>
<dbReference type="EMBL" id="MCBQ01018746">
    <property type="protein sequence ID" value="RKF57577.1"/>
    <property type="molecule type" value="Genomic_DNA"/>
</dbReference>
<evidence type="ECO:0000313" key="7">
    <source>
        <dbReference type="Proteomes" id="UP000283383"/>
    </source>
</evidence>
<dbReference type="InterPro" id="IPR027417">
    <property type="entry name" value="P-loop_NTPase"/>
</dbReference>
<feature type="compositionally biased region" description="Polar residues" evidence="2">
    <location>
        <begin position="1232"/>
        <end position="1245"/>
    </location>
</feature>
<protein>
    <submittedName>
        <fullName evidence="6">Helicase required for RNAi-mediated heterochromatin assembly 1</fullName>
    </submittedName>
</protein>
<feature type="domain" description="DNA2/NAM7 helicase helicase" evidence="3">
    <location>
        <begin position="670"/>
        <end position="731"/>
    </location>
</feature>
<dbReference type="InterPro" id="IPR041679">
    <property type="entry name" value="DNA2/NAM7-like_C"/>
</dbReference>
<sequence>MHPEAGSKRGGAFLTSTDETDIDVPNNFSHFNAALHKAREILIEHYHVKKQIPELPPEENWRNLPHIPNSEEIMGYENPLKISTEPEKWNEYQNDPVYDPKIPFNIVDRPWPSTNEYISAHYRILREDAIASLRKSVQTFKCNPKMMEDSTTYIYTEVTLTGWMFTKKGPVCRVEFCVDRSETRVRWDQSKRLSQGTIVALSSSQKLFNGDCRVAVVAGRPIEGGLDQNPPTIDLFLGDGDQVWLDPHETHFCQEYVMIEAREGYFEASRYMLIAMQKLMIERFPLQKYLVFLESKVEPPQYLVDQPRLNITSLVNSEADDSIEAKQKQETINELRSIDVLHDFPKNLASGMDESQIQALKSILTESVAIVQGPPGTGKTYVSVSSLRIMIENLGPNDPPIIVAAQTNHALDQLLNHIIKFEPNIVRLGGQSARTNKEIRKRTLFELHQANYLQSMSRGLSRCQREFKKLIVNLKTILAPLLTASLLNPEQLVAYKIITEDLRKTFSAANWADDETTDNELVSWLGKDQIVPIERTSPINLGLPLEEDSSEYDQKKVNLDLDEDPDLNDPMDVNIGELIGEWVPYLRKFTGNHVGVIDSRKWKKRMSKIKDIYEIHENERGTAYRYFEIRTNSCILKSFKAALKEYEELIYEFQISRGLQDFELIRNLGIKVIGCTTSGLAKYRGLLSALLPRTLLIEEAAETLEGKVMAGIPESIQQIIMVGDHQQLQASCTVRPLQEAPYHMRISMFERMIRNKFPYIMLNKQRRMITDVRELLCIKKNPFYRNLHDHEIVLDRIHARPPIPGMGGKDTYFFNHNWPEARNIDGSCYNEDEAEMVVAFFYYLHLNGVEPSKITILTFYRGQKNLILSILKNHASLAHVDYFNVHTVDGYQGEENDVILLSLVRSNMPRSIGFLDNKNRLVVALSRARRGLYIFGNSVTLITGESSDTNCGREPLWLPLILHMASKFRYDLDKGLPLTCERHKKVTFVRDAEDLAKLAGGCNLKCDRGLLPCNHKCPLTCHIFDHESVTCCQEPCKKILICGHKCSGNCGAKCTCNECNLRDDGADELEALETELRDQRNNLLKEDPSEPKNMAFNNFSASDSIISSQQKWGEWDAQKADKEVLKQGQKNGETGQLTRSPFIFDDSHKLVVVRDGLRETMTPLRTVIGTDSNSNSRELEVANTISQSAHRNLSEKGSSKSHMRNNNASNDSQGINPSRSNEKTKPRRNHDSSSSITNGMVFNNGNATDKKDNLLIDYFEDSPNDLPPSSETEPAFAKTELYYSSNSLI</sequence>
<dbReference type="Pfam" id="PF13086">
    <property type="entry name" value="AAA_11"/>
    <property type="match status" value="2"/>
</dbReference>
<feature type="compositionally biased region" description="Polar residues" evidence="2">
    <location>
        <begin position="1204"/>
        <end position="1219"/>
    </location>
</feature>
<gene>
    <name evidence="6" type="ORF">GcM3_187014</name>
</gene>
<keyword evidence="1 6" id="KW-0067">ATP-binding</keyword>
<dbReference type="InterPro" id="IPR047187">
    <property type="entry name" value="SF1_C_Upf1"/>
</dbReference>
<evidence type="ECO:0000259" key="3">
    <source>
        <dbReference type="Pfam" id="PF13086"/>
    </source>
</evidence>
<dbReference type="Pfam" id="PF13087">
    <property type="entry name" value="AAA_12"/>
    <property type="match status" value="1"/>
</dbReference>
<dbReference type="CDD" id="cd06008">
    <property type="entry name" value="NF-X1-zinc-finger"/>
    <property type="match status" value="1"/>
</dbReference>
<dbReference type="InterPro" id="IPR045055">
    <property type="entry name" value="DNA2/NAM7-like"/>
</dbReference>
<dbReference type="SUPFAM" id="SSF52540">
    <property type="entry name" value="P-loop containing nucleoside triphosphate hydrolases"/>
    <property type="match status" value="1"/>
</dbReference>
<dbReference type="GO" id="GO:0031380">
    <property type="term" value="C:nuclear RNA-directed RNA polymerase complex"/>
    <property type="evidence" value="ECO:0007669"/>
    <property type="project" value="TreeGrafter"/>
</dbReference>
<keyword evidence="1 6" id="KW-0347">Helicase</keyword>
<keyword evidence="1 6" id="KW-0547">Nucleotide-binding</keyword>
<reference evidence="6 7" key="1">
    <citation type="journal article" date="2018" name="BMC Genomics">
        <title>Comparative genome analyses reveal sequence features reflecting distinct modes of host-adaptation between dicot and monocot powdery mildew.</title>
        <authorList>
            <person name="Wu Y."/>
            <person name="Ma X."/>
            <person name="Pan Z."/>
            <person name="Kale S.D."/>
            <person name="Song Y."/>
            <person name="King H."/>
            <person name="Zhang Q."/>
            <person name="Presley C."/>
            <person name="Deng X."/>
            <person name="Wei C.I."/>
            <person name="Xiao S."/>
        </authorList>
    </citation>
    <scope>NUCLEOTIDE SEQUENCE [LARGE SCALE GENOMIC DNA]</scope>
    <source>
        <strain evidence="6">UMSG3</strain>
    </source>
</reference>
<keyword evidence="7" id="KW-1185">Reference proteome</keyword>
<dbReference type="CDD" id="cd18808">
    <property type="entry name" value="SF1_C_Upf1"/>
    <property type="match status" value="1"/>
</dbReference>
<evidence type="ECO:0000313" key="6">
    <source>
        <dbReference type="EMBL" id="RKF57577.1"/>
    </source>
</evidence>
<evidence type="ECO:0000259" key="5">
    <source>
        <dbReference type="Pfam" id="PF25396"/>
    </source>
</evidence>
<dbReference type="GO" id="GO:0031048">
    <property type="term" value="P:regulatory ncRNA-mediated heterochromatin formation"/>
    <property type="evidence" value="ECO:0007669"/>
    <property type="project" value="TreeGrafter"/>
</dbReference>
<keyword evidence="1 6" id="KW-0378">Hydrolase</keyword>
<name>A0A420HJH5_9PEZI</name>
<feature type="region of interest" description="Disordered" evidence="2">
    <location>
        <begin position="1184"/>
        <end position="1245"/>
    </location>
</feature>
<feature type="domain" description="DNA2/NAM7 helicase helicase" evidence="3">
    <location>
        <begin position="352"/>
        <end position="471"/>
    </location>
</feature>
<dbReference type="GO" id="GO:0004386">
    <property type="term" value="F:helicase activity"/>
    <property type="evidence" value="ECO:0007669"/>
    <property type="project" value="UniProtKB-KW"/>
</dbReference>
<proteinExistence type="predicted"/>
<dbReference type="PANTHER" id="PTHR10887:SF341">
    <property type="entry name" value="NFX1-TYPE ZINC FINGER-CONTAINING PROTEIN 1"/>
    <property type="match status" value="1"/>
</dbReference>
<dbReference type="STRING" id="62708.A0A420HJH5"/>
<evidence type="ECO:0000256" key="2">
    <source>
        <dbReference type="SAM" id="MobiDB-lite"/>
    </source>
</evidence>
<dbReference type="Gene3D" id="3.40.50.300">
    <property type="entry name" value="P-loop containing nucleotide triphosphate hydrolases"/>
    <property type="match status" value="3"/>
</dbReference>
<feature type="domain" description="DNA2/NAM7 helicase-like C-terminal" evidence="4">
    <location>
        <begin position="745"/>
        <end position="938"/>
    </location>
</feature>
<dbReference type="PANTHER" id="PTHR10887">
    <property type="entry name" value="DNA2/NAM7 HELICASE FAMILY"/>
    <property type="match status" value="1"/>
</dbReference>
<dbReference type="Proteomes" id="UP000283383">
    <property type="component" value="Unassembled WGS sequence"/>
</dbReference>
<evidence type="ECO:0000259" key="4">
    <source>
        <dbReference type="Pfam" id="PF13087"/>
    </source>
</evidence>
<dbReference type="Pfam" id="PF25396">
    <property type="entry name" value="ZNFX1"/>
    <property type="match status" value="1"/>
</dbReference>